<dbReference type="AlphaFoldDB" id="A0AAD8V6F5"/>
<organism evidence="2 3">
    <name type="scientific">Colletotrichum navitas</name>
    <dbReference type="NCBI Taxonomy" id="681940"/>
    <lineage>
        <taxon>Eukaryota</taxon>
        <taxon>Fungi</taxon>
        <taxon>Dikarya</taxon>
        <taxon>Ascomycota</taxon>
        <taxon>Pezizomycotina</taxon>
        <taxon>Sordariomycetes</taxon>
        <taxon>Hypocreomycetidae</taxon>
        <taxon>Glomerellales</taxon>
        <taxon>Glomerellaceae</taxon>
        <taxon>Colletotrichum</taxon>
        <taxon>Colletotrichum graminicola species complex</taxon>
    </lineage>
</organism>
<protein>
    <recommendedName>
        <fullName evidence="4">Secreted protein</fullName>
    </recommendedName>
</protein>
<dbReference type="GeneID" id="85441389"/>
<evidence type="ECO:0008006" key="4">
    <source>
        <dbReference type="Google" id="ProtNLM"/>
    </source>
</evidence>
<reference evidence="2" key="1">
    <citation type="submission" date="2021-06" db="EMBL/GenBank/DDBJ databases">
        <title>Comparative genomics, transcriptomics and evolutionary studies reveal genomic signatures of adaptation to plant cell wall in hemibiotrophic fungi.</title>
        <authorList>
            <consortium name="DOE Joint Genome Institute"/>
            <person name="Baroncelli R."/>
            <person name="Diaz J.F."/>
            <person name="Benocci T."/>
            <person name="Peng M."/>
            <person name="Battaglia E."/>
            <person name="Haridas S."/>
            <person name="Andreopoulos W."/>
            <person name="Labutti K."/>
            <person name="Pangilinan J."/>
            <person name="Floch G.L."/>
            <person name="Makela M.R."/>
            <person name="Henrissat B."/>
            <person name="Grigoriev I.V."/>
            <person name="Crouch J.A."/>
            <person name="De Vries R.P."/>
            <person name="Sukno S.A."/>
            <person name="Thon M.R."/>
        </authorList>
    </citation>
    <scope>NUCLEOTIDE SEQUENCE</scope>
    <source>
        <strain evidence="2">CBS 125086</strain>
    </source>
</reference>
<dbReference type="Proteomes" id="UP001230504">
    <property type="component" value="Unassembled WGS sequence"/>
</dbReference>
<comment type="caution">
    <text evidence="2">The sequence shown here is derived from an EMBL/GenBank/DDBJ whole genome shotgun (WGS) entry which is preliminary data.</text>
</comment>
<keyword evidence="1" id="KW-0732">Signal</keyword>
<gene>
    <name evidence="2" type="ORF">LY79DRAFT_544965</name>
</gene>
<evidence type="ECO:0000313" key="3">
    <source>
        <dbReference type="Proteomes" id="UP001230504"/>
    </source>
</evidence>
<name>A0AAD8V6F5_9PEZI</name>
<accession>A0AAD8V6F5</accession>
<sequence>MCLPVCCRLFCLLACFLSTTVTRAYIGSFQYVTLCRGVYPSYHLTKSPWQRRTRDVGRRGDLFVFNSGTKVSLFELMGAAFDTLCAPTMWNTLNPSWSFKVLPPFPFDEVFSISHC</sequence>
<dbReference type="RefSeq" id="XP_060416901.1">
    <property type="nucleotide sequence ID" value="XM_060557149.1"/>
</dbReference>
<evidence type="ECO:0000313" key="2">
    <source>
        <dbReference type="EMBL" id="KAK1595982.1"/>
    </source>
</evidence>
<dbReference type="EMBL" id="JAHLJV010000013">
    <property type="protein sequence ID" value="KAK1595982.1"/>
    <property type="molecule type" value="Genomic_DNA"/>
</dbReference>
<feature type="chain" id="PRO_5042130458" description="Secreted protein" evidence="1">
    <location>
        <begin position="25"/>
        <end position="116"/>
    </location>
</feature>
<evidence type="ECO:0000256" key="1">
    <source>
        <dbReference type="SAM" id="SignalP"/>
    </source>
</evidence>
<proteinExistence type="predicted"/>
<feature type="signal peptide" evidence="1">
    <location>
        <begin position="1"/>
        <end position="24"/>
    </location>
</feature>
<keyword evidence="3" id="KW-1185">Reference proteome</keyword>